<dbReference type="RefSeq" id="WP_171243512.1">
    <property type="nucleotide sequence ID" value="NZ_JABEPQ010000002.1"/>
</dbReference>
<keyword evidence="1" id="KW-1133">Transmembrane helix</keyword>
<dbReference type="AlphaFoldDB" id="A0A849HEP2"/>
<dbReference type="PANTHER" id="PTHR23028">
    <property type="entry name" value="ACETYLTRANSFERASE"/>
    <property type="match status" value="1"/>
</dbReference>
<dbReference type="EMBL" id="JABEPQ010000002">
    <property type="protein sequence ID" value="NNM46405.1"/>
    <property type="molecule type" value="Genomic_DNA"/>
</dbReference>
<dbReference type="Pfam" id="PF19040">
    <property type="entry name" value="SGNH"/>
    <property type="match status" value="1"/>
</dbReference>
<feature type="transmembrane region" description="Helical" evidence="1">
    <location>
        <begin position="96"/>
        <end position="115"/>
    </location>
</feature>
<keyword evidence="4" id="KW-0012">Acyltransferase</keyword>
<dbReference type="InterPro" id="IPR002656">
    <property type="entry name" value="Acyl_transf_3_dom"/>
</dbReference>
<organism evidence="4 5">
    <name type="scientific">Knoellia koreensis</name>
    <dbReference type="NCBI Taxonomy" id="2730921"/>
    <lineage>
        <taxon>Bacteria</taxon>
        <taxon>Bacillati</taxon>
        <taxon>Actinomycetota</taxon>
        <taxon>Actinomycetes</taxon>
        <taxon>Micrococcales</taxon>
        <taxon>Intrasporangiaceae</taxon>
        <taxon>Knoellia</taxon>
    </lineage>
</organism>
<accession>A0A849HEP2</accession>
<dbReference type="SUPFAM" id="SSF52266">
    <property type="entry name" value="SGNH hydrolase"/>
    <property type="match status" value="1"/>
</dbReference>
<keyword evidence="5" id="KW-1185">Reference proteome</keyword>
<evidence type="ECO:0000259" key="2">
    <source>
        <dbReference type="Pfam" id="PF01757"/>
    </source>
</evidence>
<evidence type="ECO:0000259" key="3">
    <source>
        <dbReference type="Pfam" id="PF19040"/>
    </source>
</evidence>
<feature type="transmembrane region" description="Helical" evidence="1">
    <location>
        <begin position="54"/>
        <end position="75"/>
    </location>
</feature>
<dbReference type="InterPro" id="IPR043968">
    <property type="entry name" value="SGNH"/>
</dbReference>
<dbReference type="PANTHER" id="PTHR23028:SF53">
    <property type="entry name" value="ACYL_TRANSF_3 DOMAIN-CONTAINING PROTEIN"/>
    <property type="match status" value="1"/>
</dbReference>
<evidence type="ECO:0000256" key="1">
    <source>
        <dbReference type="SAM" id="Phobius"/>
    </source>
</evidence>
<keyword evidence="1" id="KW-0472">Membrane</keyword>
<comment type="caution">
    <text evidence="4">The sequence shown here is derived from an EMBL/GenBank/DDBJ whole genome shotgun (WGS) entry which is preliminary data.</text>
</comment>
<feature type="domain" description="SGNH" evidence="3">
    <location>
        <begin position="439"/>
        <end position="678"/>
    </location>
</feature>
<dbReference type="Proteomes" id="UP000588586">
    <property type="component" value="Unassembled WGS sequence"/>
</dbReference>
<feature type="transmembrane region" description="Helical" evidence="1">
    <location>
        <begin position="392"/>
        <end position="411"/>
    </location>
</feature>
<feature type="transmembrane region" description="Helical" evidence="1">
    <location>
        <begin position="221"/>
        <end position="241"/>
    </location>
</feature>
<feature type="transmembrane region" description="Helical" evidence="1">
    <location>
        <begin position="253"/>
        <end position="272"/>
    </location>
</feature>
<dbReference type="GO" id="GO:0009103">
    <property type="term" value="P:lipopolysaccharide biosynthetic process"/>
    <property type="evidence" value="ECO:0007669"/>
    <property type="project" value="TreeGrafter"/>
</dbReference>
<sequence length="689" mass="74110">MTSTVAAPTRVRTTGPRTRQERRFLFRRDIEGMRAVAVGLVVAYHAGMPFLRGGFVGVDVFFVLSGFLITGLLLDELARSGRISLKDFYARRVRRLLPLAALVVTATALGSFLLLPPIDRGGLVVQLVAAMGSVANWVFAAQSTQYMAATDQSPVLHYWSLSVEEQFYLLWPLALLLVAGRGGLATRAWPVVVRRLVLVLGVIGGFSLFLSWQQTASGSTYAYFGLHTRAWELAVGAALALGRPALRRVTRRAARLCGTTGLLLVVGAAVGMNEATPFPGLAATVPVLGTALLVVAGARAPDHGVSGALSGPVLGFVGRVSYAWYLWHWPVLVLANARWGTPEQVGGPPRVGFLATTALVALSFLLAVASHYAVEQPLRRAKLLLRSRERTFVLGGALATVALVSSTALAVPSHSRTQDRVAAAASEQPATTLTNLKACYNDFTTTSVPAADVCRIGPKEGARRIALIGDSHSQHWMPALERLAAERGWTVYLFAKSSCAVVDVPVWLASTKSEYASCATWRESMLQRLAGMRVDAVLIGRWMDYRDLVLDDSGQRLSRTEAVDAWQGAATRTFARLKETAPRIIVIRDTPRPAGVVPSCVSRNQGVAAKCAFDKVASTGLDAGLARAEKAADPARVRFVDLTAQLCPTSRCPVEQDGVLMYRDAHHLTVQFARTLADPLGDAISAQLR</sequence>
<feature type="transmembrane region" description="Helical" evidence="1">
    <location>
        <begin position="278"/>
        <end position="296"/>
    </location>
</feature>
<feature type="transmembrane region" description="Helical" evidence="1">
    <location>
        <begin position="308"/>
        <end position="327"/>
    </location>
</feature>
<dbReference type="GO" id="GO:0016020">
    <property type="term" value="C:membrane"/>
    <property type="evidence" value="ECO:0007669"/>
    <property type="project" value="TreeGrafter"/>
</dbReference>
<dbReference type="Pfam" id="PF01757">
    <property type="entry name" value="Acyl_transf_3"/>
    <property type="match status" value="1"/>
</dbReference>
<feature type="transmembrane region" description="Helical" evidence="1">
    <location>
        <begin position="196"/>
        <end position="215"/>
    </location>
</feature>
<keyword evidence="4" id="KW-0808">Transferase</keyword>
<proteinExistence type="predicted"/>
<gene>
    <name evidence="4" type="ORF">HJG52_10345</name>
</gene>
<dbReference type="InterPro" id="IPR050879">
    <property type="entry name" value="Acyltransferase_3"/>
</dbReference>
<feature type="domain" description="Acyltransferase 3" evidence="2">
    <location>
        <begin position="29"/>
        <end position="367"/>
    </location>
</feature>
<feature type="transmembrane region" description="Helical" evidence="1">
    <location>
        <begin position="32"/>
        <end position="48"/>
    </location>
</feature>
<feature type="transmembrane region" description="Helical" evidence="1">
    <location>
        <begin position="351"/>
        <end position="372"/>
    </location>
</feature>
<keyword evidence="1" id="KW-0812">Transmembrane</keyword>
<feature type="transmembrane region" description="Helical" evidence="1">
    <location>
        <begin position="167"/>
        <end position="184"/>
    </location>
</feature>
<evidence type="ECO:0000313" key="4">
    <source>
        <dbReference type="EMBL" id="NNM46405.1"/>
    </source>
</evidence>
<evidence type="ECO:0000313" key="5">
    <source>
        <dbReference type="Proteomes" id="UP000588586"/>
    </source>
</evidence>
<protein>
    <submittedName>
        <fullName evidence="4">Acyltransferase</fullName>
    </submittedName>
</protein>
<dbReference type="GO" id="GO:0016747">
    <property type="term" value="F:acyltransferase activity, transferring groups other than amino-acyl groups"/>
    <property type="evidence" value="ECO:0007669"/>
    <property type="project" value="InterPro"/>
</dbReference>
<reference evidence="4 5" key="1">
    <citation type="submission" date="2020-04" db="EMBL/GenBank/DDBJ databases">
        <title>Knoellia sp. isolate from air conditioner.</title>
        <authorList>
            <person name="Chea S."/>
            <person name="Kim D.-U."/>
        </authorList>
    </citation>
    <scope>NUCLEOTIDE SEQUENCE [LARGE SCALE GENOMIC DNA]</scope>
    <source>
        <strain evidence="4 5">DB2414S</strain>
    </source>
</reference>
<name>A0A849HEP2_9MICO</name>